<dbReference type="Pfam" id="PF00126">
    <property type="entry name" value="HTH_1"/>
    <property type="match status" value="1"/>
</dbReference>
<dbReference type="Pfam" id="PF03466">
    <property type="entry name" value="LysR_substrate"/>
    <property type="match status" value="1"/>
</dbReference>
<dbReference type="RefSeq" id="WP_027273018.1">
    <property type="nucleotide sequence ID" value="NZ_BRLH01000001.1"/>
</dbReference>
<dbReference type="InterPro" id="IPR000847">
    <property type="entry name" value="LysR_HTH_N"/>
</dbReference>
<dbReference type="PROSITE" id="PS50931">
    <property type="entry name" value="HTH_LYSR"/>
    <property type="match status" value="1"/>
</dbReference>
<organism evidence="6 7">
    <name type="scientific">Leminorella grimontii</name>
    <dbReference type="NCBI Taxonomy" id="82981"/>
    <lineage>
        <taxon>Bacteria</taxon>
        <taxon>Pseudomonadati</taxon>
        <taxon>Pseudomonadota</taxon>
        <taxon>Gammaproteobacteria</taxon>
        <taxon>Enterobacterales</taxon>
        <taxon>Budviciaceae</taxon>
        <taxon>Leminorella</taxon>
    </lineage>
</organism>
<dbReference type="PANTHER" id="PTHR30537">
    <property type="entry name" value="HTH-TYPE TRANSCRIPTIONAL REGULATOR"/>
    <property type="match status" value="1"/>
</dbReference>
<dbReference type="Proteomes" id="UP001058124">
    <property type="component" value="Unassembled WGS sequence"/>
</dbReference>
<proteinExistence type="inferred from homology"/>
<dbReference type="InterPro" id="IPR058163">
    <property type="entry name" value="LysR-type_TF_proteobact-type"/>
</dbReference>
<evidence type="ECO:0000256" key="3">
    <source>
        <dbReference type="ARBA" id="ARBA00023125"/>
    </source>
</evidence>
<evidence type="ECO:0000259" key="5">
    <source>
        <dbReference type="PROSITE" id="PS50931"/>
    </source>
</evidence>
<evidence type="ECO:0000313" key="6">
    <source>
        <dbReference type="EMBL" id="GKX54457.1"/>
    </source>
</evidence>
<dbReference type="SUPFAM" id="SSF46785">
    <property type="entry name" value="Winged helix' DNA-binding domain"/>
    <property type="match status" value="1"/>
</dbReference>
<reference evidence="6" key="1">
    <citation type="submission" date="2022-06" db="EMBL/GenBank/DDBJ databases">
        <title>Draft genome sequences of Leminorella grimontii str. JCM5902.</title>
        <authorList>
            <person name="Wakabayashi Y."/>
            <person name="Kojima K."/>
        </authorList>
    </citation>
    <scope>NUCLEOTIDE SEQUENCE</scope>
    <source>
        <strain evidence="6">JCM 5902</strain>
    </source>
</reference>
<dbReference type="AlphaFoldDB" id="A0AAV5MYA7"/>
<name>A0AAV5MYA7_9GAMM</name>
<dbReference type="PANTHER" id="PTHR30537:SF5">
    <property type="entry name" value="HTH-TYPE TRANSCRIPTIONAL ACTIVATOR TTDR-RELATED"/>
    <property type="match status" value="1"/>
</dbReference>
<evidence type="ECO:0000256" key="4">
    <source>
        <dbReference type="ARBA" id="ARBA00023163"/>
    </source>
</evidence>
<comment type="caution">
    <text evidence="6">The sequence shown here is derived from an EMBL/GenBank/DDBJ whole genome shotgun (WGS) entry which is preliminary data.</text>
</comment>
<evidence type="ECO:0000256" key="1">
    <source>
        <dbReference type="ARBA" id="ARBA00009437"/>
    </source>
</evidence>
<sequence>MISSDDLRFVRELSSHPSLASAARYLGVSAASVTLRVKALEKRLGVQLIQRPARGLRFSEEGRLLLERAGRILDDMDELQALLDDRSQKVCGTLRVLAPLGFGNRYVAPLLGEFSCMHSELRIELSLSDAPDWSTAQDWDIVIYIGELRDSSLKRVLLARNARYLCASPEYIARMGMPLSPDDLHHHHCIALRENSEDVTQWRFADPATGNRVAKRIHPLLASNDGQAVKQWGLLGNGIIMRSEWDVAPQIKEGTLIRVLADYALPDADIVALVAGEQRRSSPKVDGFISLLKERLSDRPWRK</sequence>
<dbReference type="EMBL" id="BRLH01000001">
    <property type="protein sequence ID" value="GKX54457.1"/>
    <property type="molecule type" value="Genomic_DNA"/>
</dbReference>
<dbReference type="InterPro" id="IPR005119">
    <property type="entry name" value="LysR_subst-bd"/>
</dbReference>
<evidence type="ECO:0000256" key="2">
    <source>
        <dbReference type="ARBA" id="ARBA00023015"/>
    </source>
</evidence>
<protein>
    <submittedName>
        <fullName evidence="6">LysR family transcriptional regulator</fullName>
    </submittedName>
</protein>
<dbReference type="SUPFAM" id="SSF53850">
    <property type="entry name" value="Periplasmic binding protein-like II"/>
    <property type="match status" value="1"/>
</dbReference>
<keyword evidence="4" id="KW-0804">Transcription</keyword>
<dbReference type="InterPro" id="IPR036388">
    <property type="entry name" value="WH-like_DNA-bd_sf"/>
</dbReference>
<keyword evidence="7" id="KW-1185">Reference proteome</keyword>
<evidence type="ECO:0000313" key="7">
    <source>
        <dbReference type="Proteomes" id="UP001058124"/>
    </source>
</evidence>
<comment type="similarity">
    <text evidence="1">Belongs to the LysR transcriptional regulatory family.</text>
</comment>
<dbReference type="Gene3D" id="3.40.190.290">
    <property type="match status" value="1"/>
</dbReference>
<accession>A0AAV5MYA7</accession>
<feature type="domain" description="HTH lysR-type" evidence="5">
    <location>
        <begin position="2"/>
        <end position="59"/>
    </location>
</feature>
<keyword evidence="2" id="KW-0805">Transcription regulation</keyword>
<gene>
    <name evidence="6" type="ORF">SOASR030_05690</name>
</gene>
<keyword evidence="3" id="KW-0238">DNA-binding</keyword>
<dbReference type="Gene3D" id="1.10.10.10">
    <property type="entry name" value="Winged helix-like DNA-binding domain superfamily/Winged helix DNA-binding domain"/>
    <property type="match status" value="1"/>
</dbReference>
<dbReference type="InterPro" id="IPR036390">
    <property type="entry name" value="WH_DNA-bd_sf"/>
</dbReference>
<dbReference type="GO" id="GO:0003700">
    <property type="term" value="F:DNA-binding transcription factor activity"/>
    <property type="evidence" value="ECO:0007669"/>
    <property type="project" value="InterPro"/>
</dbReference>
<dbReference type="GO" id="GO:0003677">
    <property type="term" value="F:DNA binding"/>
    <property type="evidence" value="ECO:0007669"/>
    <property type="project" value="UniProtKB-KW"/>
</dbReference>